<accession>A0A9P8QLG3</accession>
<dbReference type="Proteomes" id="UP000827724">
    <property type="component" value="Unassembled WGS sequence"/>
</dbReference>
<evidence type="ECO:0000313" key="2">
    <source>
        <dbReference type="Proteomes" id="UP000827724"/>
    </source>
</evidence>
<organism evidence="1 2">
    <name type="scientific">Trichoderma cornu-damae</name>
    <dbReference type="NCBI Taxonomy" id="654480"/>
    <lineage>
        <taxon>Eukaryota</taxon>
        <taxon>Fungi</taxon>
        <taxon>Dikarya</taxon>
        <taxon>Ascomycota</taxon>
        <taxon>Pezizomycotina</taxon>
        <taxon>Sordariomycetes</taxon>
        <taxon>Hypocreomycetidae</taxon>
        <taxon>Hypocreales</taxon>
        <taxon>Hypocreaceae</taxon>
        <taxon>Trichoderma</taxon>
    </lineage>
</organism>
<name>A0A9P8QLG3_9HYPO</name>
<proteinExistence type="predicted"/>
<gene>
    <name evidence="1" type="ORF">Trco_003898</name>
</gene>
<dbReference type="AlphaFoldDB" id="A0A9P8QLG3"/>
<protein>
    <submittedName>
        <fullName evidence="1">Uncharacterized protein</fullName>
    </submittedName>
</protein>
<comment type="caution">
    <text evidence="1">The sequence shown here is derived from an EMBL/GenBank/DDBJ whole genome shotgun (WGS) entry which is preliminary data.</text>
</comment>
<reference evidence="1" key="1">
    <citation type="submission" date="2021-08" db="EMBL/GenBank/DDBJ databases">
        <title>Chromosome-Level Trichoderma cornu-damae using Hi-C Data.</title>
        <authorList>
            <person name="Kim C.S."/>
        </authorList>
    </citation>
    <scope>NUCLEOTIDE SEQUENCE</scope>
    <source>
        <strain evidence="1">KA19-0412C</strain>
    </source>
</reference>
<evidence type="ECO:0000313" key="1">
    <source>
        <dbReference type="EMBL" id="KAH6607585.1"/>
    </source>
</evidence>
<dbReference type="EMBL" id="JAIWOZ010000003">
    <property type="protein sequence ID" value="KAH6607585.1"/>
    <property type="molecule type" value="Genomic_DNA"/>
</dbReference>
<keyword evidence="2" id="KW-1185">Reference proteome</keyword>
<sequence length="322" mass="37168">MGRRRMRIALIMRWWRMRITLIKGRRRMRITLIKGRRRMRAALIMRWWRMRITLIKGRRRMRAALIMRWWRMRITLTKGRRRMRAALIMRWWRMRITINMRWWRKIKRSPRLCLNRWQPCRHHYSFICLAFVLIAFTLIAFTLVAFLPAIFTPVTLAPVTLMPKVPIMLRYGKDSHLSHRSDRPGIPLLRPIRLRGRLVRARRHGRRSLGPLLGNAAVDGEGEARGGCFVLLAGAVVFPRPDDAAAKLTAVSWADAVAEAFLARGSGAGVDALCAETVRAEDACVRLVVAELDAPLEIHVLAISDLVERPEAAARVEASQGP</sequence>